<accession>A0ABV6QL20</accession>
<evidence type="ECO:0000313" key="2">
    <source>
        <dbReference type="Proteomes" id="UP001589890"/>
    </source>
</evidence>
<protein>
    <submittedName>
        <fullName evidence="1">Uncharacterized protein</fullName>
    </submittedName>
</protein>
<evidence type="ECO:0000313" key="1">
    <source>
        <dbReference type="EMBL" id="MFC0625329.1"/>
    </source>
</evidence>
<name>A0ABV6QL20_9ACTN</name>
<dbReference type="EMBL" id="JBHLTC010000018">
    <property type="protein sequence ID" value="MFC0625329.1"/>
    <property type="molecule type" value="Genomic_DNA"/>
</dbReference>
<reference evidence="1 2" key="1">
    <citation type="submission" date="2024-09" db="EMBL/GenBank/DDBJ databases">
        <authorList>
            <person name="Sun Q."/>
            <person name="Mori K."/>
        </authorList>
    </citation>
    <scope>NUCLEOTIDE SEQUENCE [LARGE SCALE GENOMIC DNA]</scope>
    <source>
        <strain evidence="1 2">CGMCC 1.15906</strain>
    </source>
</reference>
<comment type="caution">
    <text evidence="1">The sequence shown here is derived from an EMBL/GenBank/DDBJ whole genome shotgun (WGS) entry which is preliminary data.</text>
</comment>
<dbReference type="RefSeq" id="WP_380047632.1">
    <property type="nucleotide sequence ID" value="NZ_JBHLTC010000018.1"/>
</dbReference>
<organism evidence="1 2">
    <name type="scientific">Kribbella deserti</name>
    <dbReference type="NCBI Taxonomy" id="1926257"/>
    <lineage>
        <taxon>Bacteria</taxon>
        <taxon>Bacillati</taxon>
        <taxon>Actinomycetota</taxon>
        <taxon>Actinomycetes</taxon>
        <taxon>Propionibacteriales</taxon>
        <taxon>Kribbellaceae</taxon>
        <taxon>Kribbella</taxon>
    </lineage>
</organism>
<keyword evidence="2" id="KW-1185">Reference proteome</keyword>
<gene>
    <name evidence="1" type="ORF">ACFFGN_14715</name>
</gene>
<sequence>MWDEGVGDKIQRRQGWLERHADRITSALLAAERDPEMHGRRWKGHL</sequence>
<dbReference type="Proteomes" id="UP001589890">
    <property type="component" value="Unassembled WGS sequence"/>
</dbReference>
<proteinExistence type="predicted"/>